<feature type="region of interest" description="Disordered" evidence="1">
    <location>
        <begin position="49"/>
        <end position="98"/>
    </location>
</feature>
<evidence type="ECO:0000256" key="1">
    <source>
        <dbReference type="SAM" id="MobiDB-lite"/>
    </source>
</evidence>
<reference evidence="2 3" key="1">
    <citation type="submission" date="2024-07" db="EMBL/GenBank/DDBJ databases">
        <title>Section-level genome sequencing and comparative genomics of Aspergillus sections Usti and Cavernicolus.</title>
        <authorList>
            <consortium name="Lawrence Berkeley National Laboratory"/>
            <person name="Nybo J.L."/>
            <person name="Vesth T.C."/>
            <person name="Theobald S."/>
            <person name="Frisvad J.C."/>
            <person name="Larsen T.O."/>
            <person name="Kjaerboelling I."/>
            <person name="Rothschild-Mancinelli K."/>
            <person name="Lyhne E.K."/>
            <person name="Kogle M.E."/>
            <person name="Barry K."/>
            <person name="Clum A."/>
            <person name="Na H."/>
            <person name="Ledsgaard L."/>
            <person name="Lin J."/>
            <person name="Lipzen A."/>
            <person name="Kuo A."/>
            <person name="Riley R."/>
            <person name="Mondo S."/>
            <person name="Labutti K."/>
            <person name="Haridas S."/>
            <person name="Pangalinan J."/>
            <person name="Salamov A.A."/>
            <person name="Simmons B.A."/>
            <person name="Magnuson J.K."/>
            <person name="Chen J."/>
            <person name="Drula E."/>
            <person name="Henrissat B."/>
            <person name="Wiebenga A."/>
            <person name="Lubbers R.J."/>
            <person name="Gomes A.C."/>
            <person name="Makela M.R."/>
            <person name="Stajich J."/>
            <person name="Grigoriev I.V."/>
            <person name="Mortensen U.H."/>
            <person name="De Vries R.P."/>
            <person name="Baker S.E."/>
            <person name="Andersen M.R."/>
        </authorList>
    </citation>
    <scope>NUCLEOTIDE SEQUENCE [LARGE SCALE GENOMIC DNA]</scope>
    <source>
        <strain evidence="2 3">CBS 123904</strain>
    </source>
</reference>
<sequence length="110" mass="12786">MSLPLFEKNKVLARCTLPVFLALSRRLGEFPVPSRSRMMEGCEWQMNHARELLPGSRTRRAEKRKEKKKGVRKKRPFAKRVEKSSNKRAKTSLAGDRLAQQLQTKAWAKH</sequence>
<evidence type="ECO:0000313" key="2">
    <source>
        <dbReference type="EMBL" id="KAL2856554.1"/>
    </source>
</evidence>
<dbReference type="EMBL" id="JBFXLU010000006">
    <property type="protein sequence ID" value="KAL2856554.1"/>
    <property type="molecule type" value="Genomic_DNA"/>
</dbReference>
<name>A0ABR4KW90_9EURO</name>
<evidence type="ECO:0000313" key="3">
    <source>
        <dbReference type="Proteomes" id="UP001610446"/>
    </source>
</evidence>
<proteinExistence type="predicted"/>
<keyword evidence="3" id="KW-1185">Reference proteome</keyword>
<protein>
    <submittedName>
        <fullName evidence="2">Uncharacterized protein</fullName>
    </submittedName>
</protein>
<accession>A0ABR4KW90</accession>
<dbReference type="Proteomes" id="UP001610446">
    <property type="component" value="Unassembled WGS sequence"/>
</dbReference>
<feature type="compositionally biased region" description="Basic residues" evidence="1">
    <location>
        <begin position="57"/>
        <end position="78"/>
    </location>
</feature>
<organism evidence="2 3">
    <name type="scientific">Aspergillus pseudoustus</name>
    <dbReference type="NCBI Taxonomy" id="1810923"/>
    <lineage>
        <taxon>Eukaryota</taxon>
        <taxon>Fungi</taxon>
        <taxon>Dikarya</taxon>
        <taxon>Ascomycota</taxon>
        <taxon>Pezizomycotina</taxon>
        <taxon>Eurotiomycetes</taxon>
        <taxon>Eurotiomycetidae</taxon>
        <taxon>Eurotiales</taxon>
        <taxon>Aspergillaceae</taxon>
        <taxon>Aspergillus</taxon>
        <taxon>Aspergillus subgen. Nidulantes</taxon>
    </lineage>
</organism>
<comment type="caution">
    <text evidence="2">The sequence shown here is derived from an EMBL/GenBank/DDBJ whole genome shotgun (WGS) entry which is preliminary data.</text>
</comment>
<gene>
    <name evidence="2" type="ORF">BJY01DRAFT_169557</name>
</gene>